<evidence type="ECO:0000313" key="5">
    <source>
        <dbReference type="Proteomes" id="UP000634136"/>
    </source>
</evidence>
<dbReference type="GO" id="GO:0004523">
    <property type="term" value="F:RNA-DNA hybrid ribonuclease activity"/>
    <property type="evidence" value="ECO:0007669"/>
    <property type="project" value="InterPro"/>
</dbReference>
<dbReference type="OrthoDB" id="1436347at2759"/>
<dbReference type="Pfam" id="PF13456">
    <property type="entry name" value="RVT_3"/>
    <property type="match status" value="1"/>
</dbReference>
<dbReference type="EMBL" id="JAAIUW010000012">
    <property type="protein sequence ID" value="KAF7806607.1"/>
    <property type="molecule type" value="Genomic_DNA"/>
</dbReference>
<dbReference type="InterPro" id="IPR012337">
    <property type="entry name" value="RNaseH-like_sf"/>
</dbReference>
<dbReference type="GO" id="GO:0003676">
    <property type="term" value="F:nucleic acid binding"/>
    <property type="evidence" value="ECO:0007669"/>
    <property type="project" value="InterPro"/>
</dbReference>
<dbReference type="Pfam" id="PF13966">
    <property type="entry name" value="zf-RVT"/>
    <property type="match status" value="1"/>
</dbReference>
<dbReference type="Gene3D" id="3.30.420.10">
    <property type="entry name" value="Ribonuclease H-like superfamily/Ribonuclease H"/>
    <property type="match status" value="1"/>
</dbReference>
<dbReference type="InterPro" id="IPR002156">
    <property type="entry name" value="RNaseH_domain"/>
</dbReference>
<evidence type="ECO:0000313" key="4">
    <source>
        <dbReference type="EMBL" id="KAF7806607.1"/>
    </source>
</evidence>
<dbReference type="Proteomes" id="UP000634136">
    <property type="component" value="Unassembled WGS sequence"/>
</dbReference>
<dbReference type="InterPro" id="IPR053151">
    <property type="entry name" value="RNase_H-like"/>
</dbReference>
<evidence type="ECO:0000256" key="1">
    <source>
        <dbReference type="SAM" id="MobiDB-lite"/>
    </source>
</evidence>
<protein>
    <submittedName>
        <fullName evidence="4">Putative ribonuclease H protein At1g65750 family</fullName>
    </submittedName>
</protein>
<dbReference type="SUPFAM" id="SSF53098">
    <property type="entry name" value="Ribonuclease H-like"/>
    <property type="match status" value="1"/>
</dbReference>
<dbReference type="InterPro" id="IPR026960">
    <property type="entry name" value="RVT-Znf"/>
</dbReference>
<keyword evidence="5" id="KW-1185">Reference proteome</keyword>
<comment type="caution">
    <text evidence="4">The sequence shown here is derived from an EMBL/GenBank/DDBJ whole genome shotgun (WGS) entry which is preliminary data.</text>
</comment>
<feature type="region of interest" description="Disordered" evidence="1">
    <location>
        <begin position="661"/>
        <end position="688"/>
    </location>
</feature>
<feature type="domain" description="Reverse transcriptase zinc-binding" evidence="3">
    <location>
        <begin position="387"/>
        <end position="473"/>
    </location>
</feature>
<gene>
    <name evidence="4" type="ORF">G2W53_038768</name>
</gene>
<evidence type="ECO:0000259" key="3">
    <source>
        <dbReference type="Pfam" id="PF13966"/>
    </source>
</evidence>
<evidence type="ECO:0000259" key="2">
    <source>
        <dbReference type="Pfam" id="PF13456"/>
    </source>
</evidence>
<accession>A0A834SMP1</accession>
<dbReference type="CDD" id="cd06222">
    <property type="entry name" value="RNase_H_like"/>
    <property type="match status" value="1"/>
</dbReference>
<dbReference type="PANTHER" id="PTHR47723">
    <property type="entry name" value="OS05G0353850 PROTEIN"/>
    <property type="match status" value="1"/>
</dbReference>
<feature type="domain" description="RNase H type-1" evidence="2">
    <location>
        <begin position="585"/>
        <end position="662"/>
    </location>
</feature>
<name>A0A834SMP1_9FABA</name>
<proteinExistence type="predicted"/>
<dbReference type="InterPro" id="IPR036397">
    <property type="entry name" value="RNaseH_sf"/>
</dbReference>
<dbReference type="InterPro" id="IPR044730">
    <property type="entry name" value="RNase_H-like_dom_plant"/>
</dbReference>
<dbReference type="AlphaFoldDB" id="A0A834SMP1"/>
<sequence length="688" mass="80188">MKKKHRPFRFLAAWTLHENFHEVVKEAWANNENWTSALEKFYPLIKDWNKKVFGNIHARKVKLQNRLNGLNIAISRKPSAYLRKIQFEVWKEYEKVLNEEESIWRQKSRHQWVVQGDRNTRFFHISTLVRRKRNKIEGLKNEEGEWIFEDETLQKMTTEYFGELYREVNSNFVPLELKGCFPVLDPNAYLSFVRPISEEDIKSAVFAMGHLKAPGPDGMNPLFFQHQWDTIKSSLCRFMVGWNLARNTNSLWSLTLKAKYACGNGILPSVEPRNNGSRLWKGICNNWRSILNGCEWRVGNGRSIKFWTDKWIPGCDSLINHVKVSLPDAEIAKNVDQFVTASGDWRWDSFEYLIPDNLCMKIASILPPNEQGKEDTLAWKGIGDGNFSVKSAYSMMKDVPRSEQRKIWSDIWKWRGPEKVRCFLWLCRHDRIMTNVNRKKRKLAVSDQCSKCPLVTETTLHAIRDCSLAKPIWMRLVRSECWVEFFGLRLEEWFDLNFQKSFGKPGSDWELIFGLTTWMIWKRRNEFIFSNTQMRDEDCLQIICHQVDLCKGAWEIYKKGRKEKPQKRDKFIRWEPPDTGFVKINVDGSCKEDGYGPASCGGLARDEHGVFICGFSAYLGVCSTIHAELWGMLKGLEMAWSLELKKVQLESDSRLAIELIEDPPGEAHPNQALDKDRVGSGSVRMTSR</sequence>
<reference evidence="4" key="1">
    <citation type="submission" date="2020-09" db="EMBL/GenBank/DDBJ databases">
        <title>Genome-Enabled Discovery of Anthraquinone Biosynthesis in Senna tora.</title>
        <authorList>
            <person name="Kang S.-H."/>
            <person name="Pandey R.P."/>
            <person name="Lee C.-M."/>
            <person name="Sim J.-S."/>
            <person name="Jeong J.-T."/>
            <person name="Choi B.-S."/>
            <person name="Jung M."/>
            <person name="Ginzburg D."/>
            <person name="Zhao K."/>
            <person name="Won S.Y."/>
            <person name="Oh T.-J."/>
            <person name="Yu Y."/>
            <person name="Kim N.-H."/>
            <person name="Lee O.R."/>
            <person name="Lee T.-H."/>
            <person name="Bashyal P."/>
            <person name="Kim T.-S."/>
            <person name="Lee W.-H."/>
            <person name="Kawkins C."/>
            <person name="Kim C.-K."/>
            <person name="Kim J.S."/>
            <person name="Ahn B.O."/>
            <person name="Rhee S.Y."/>
            <person name="Sohng J.K."/>
        </authorList>
    </citation>
    <scope>NUCLEOTIDE SEQUENCE</scope>
    <source>
        <tissue evidence="4">Leaf</tissue>
    </source>
</reference>
<organism evidence="4 5">
    <name type="scientific">Senna tora</name>
    <dbReference type="NCBI Taxonomy" id="362788"/>
    <lineage>
        <taxon>Eukaryota</taxon>
        <taxon>Viridiplantae</taxon>
        <taxon>Streptophyta</taxon>
        <taxon>Embryophyta</taxon>
        <taxon>Tracheophyta</taxon>
        <taxon>Spermatophyta</taxon>
        <taxon>Magnoliopsida</taxon>
        <taxon>eudicotyledons</taxon>
        <taxon>Gunneridae</taxon>
        <taxon>Pentapetalae</taxon>
        <taxon>rosids</taxon>
        <taxon>fabids</taxon>
        <taxon>Fabales</taxon>
        <taxon>Fabaceae</taxon>
        <taxon>Caesalpinioideae</taxon>
        <taxon>Cassia clade</taxon>
        <taxon>Senna</taxon>
    </lineage>
</organism>
<dbReference type="PANTHER" id="PTHR47723:SF19">
    <property type="entry name" value="POLYNUCLEOTIDYL TRANSFERASE, RIBONUCLEASE H-LIKE SUPERFAMILY PROTEIN"/>
    <property type="match status" value="1"/>
</dbReference>